<dbReference type="AlphaFoldDB" id="A0A2G5TMD1"/>
<dbReference type="EMBL" id="PDUG01000005">
    <property type="protein sequence ID" value="PIC28439.1"/>
    <property type="molecule type" value="Genomic_DNA"/>
</dbReference>
<accession>A0A2G5TMD1</accession>
<sequence>MANSSSTTISTIISSTVTLTRPTSPPTSPAATMTSAIAAITNTIIDATVQSGTTEESGSLIREGAGVALNAMYVAMFILLGLCVLLCIVSSICWCWMKHRQDNKFNDFMNQKPEQEP</sequence>
<reference evidence="3" key="1">
    <citation type="submission" date="2017-10" db="EMBL/GenBank/DDBJ databases">
        <title>Rapid genome shrinkage in a self-fertile nematode reveals novel sperm competition proteins.</title>
        <authorList>
            <person name="Yin D."/>
            <person name="Schwarz E.M."/>
            <person name="Thomas C.G."/>
            <person name="Felde R.L."/>
            <person name="Korf I.F."/>
            <person name="Cutter A.D."/>
            <person name="Schartner C.M."/>
            <person name="Ralston E.J."/>
            <person name="Meyer B.J."/>
            <person name="Haag E.S."/>
        </authorList>
    </citation>
    <scope>NUCLEOTIDE SEQUENCE [LARGE SCALE GENOMIC DNA]</scope>
    <source>
        <strain evidence="3">JU1422</strain>
    </source>
</reference>
<keyword evidence="1" id="KW-0472">Membrane</keyword>
<organism evidence="2 3">
    <name type="scientific">Caenorhabditis nigoni</name>
    <dbReference type="NCBI Taxonomy" id="1611254"/>
    <lineage>
        <taxon>Eukaryota</taxon>
        <taxon>Metazoa</taxon>
        <taxon>Ecdysozoa</taxon>
        <taxon>Nematoda</taxon>
        <taxon>Chromadorea</taxon>
        <taxon>Rhabditida</taxon>
        <taxon>Rhabditina</taxon>
        <taxon>Rhabditomorpha</taxon>
        <taxon>Rhabditoidea</taxon>
        <taxon>Rhabditidae</taxon>
        <taxon>Peloderinae</taxon>
        <taxon>Caenorhabditis</taxon>
    </lineage>
</organism>
<evidence type="ECO:0000313" key="3">
    <source>
        <dbReference type="Proteomes" id="UP000230233"/>
    </source>
</evidence>
<evidence type="ECO:0000313" key="2">
    <source>
        <dbReference type="EMBL" id="PIC28439.1"/>
    </source>
</evidence>
<evidence type="ECO:0000256" key="1">
    <source>
        <dbReference type="SAM" id="Phobius"/>
    </source>
</evidence>
<feature type="transmembrane region" description="Helical" evidence="1">
    <location>
        <begin position="72"/>
        <end position="96"/>
    </location>
</feature>
<protein>
    <submittedName>
        <fullName evidence="2">Uncharacterized protein</fullName>
    </submittedName>
</protein>
<keyword evidence="1" id="KW-0812">Transmembrane</keyword>
<gene>
    <name evidence="2" type="primary">Cnig_chr_V.g20352</name>
    <name evidence="2" type="ORF">B9Z55_020352</name>
</gene>
<comment type="caution">
    <text evidence="2">The sequence shown here is derived from an EMBL/GenBank/DDBJ whole genome shotgun (WGS) entry which is preliminary data.</text>
</comment>
<name>A0A2G5TMD1_9PELO</name>
<keyword evidence="3" id="KW-1185">Reference proteome</keyword>
<keyword evidence="1" id="KW-1133">Transmembrane helix</keyword>
<proteinExistence type="predicted"/>
<dbReference type="Proteomes" id="UP000230233">
    <property type="component" value="Chromosome V"/>
</dbReference>